<dbReference type="AlphaFoldDB" id="A0A0M9BSZ6"/>
<keyword evidence="2" id="KW-0812">Transmembrane</keyword>
<feature type="region of interest" description="Disordered" evidence="1">
    <location>
        <begin position="1"/>
        <end position="32"/>
    </location>
</feature>
<dbReference type="EMBL" id="LITU01000036">
    <property type="protein sequence ID" value="KOY17532.1"/>
    <property type="molecule type" value="Genomic_DNA"/>
</dbReference>
<dbReference type="OrthoDB" id="2664397at2"/>
<keyword evidence="2" id="KW-0472">Membrane</keyword>
<evidence type="ECO:0000256" key="2">
    <source>
        <dbReference type="SAM" id="Phobius"/>
    </source>
</evidence>
<protein>
    <submittedName>
        <fullName evidence="3">Uncharacterized protein</fullName>
    </submittedName>
</protein>
<dbReference type="RefSeq" id="WP_053779657.1">
    <property type="nucleotide sequence ID" value="NZ_LITU01000036.1"/>
</dbReference>
<evidence type="ECO:0000313" key="4">
    <source>
        <dbReference type="Proteomes" id="UP000037688"/>
    </source>
</evidence>
<comment type="caution">
    <text evidence="3">The sequence shown here is derived from an EMBL/GenBank/DDBJ whole genome shotgun (WGS) entry which is preliminary data.</text>
</comment>
<reference evidence="3 4" key="1">
    <citation type="submission" date="2015-08" db="EMBL/GenBank/DDBJ databases">
        <title>Draft genome sequence of cellulolytic and xylanolytic Paenibacillus sp. A59, isolated from a decaying forest soil from Patagonia, Argentina.</title>
        <authorList>
            <person name="Ghio S."/>
            <person name="Caceres A.M."/>
            <person name="Talia P."/>
            <person name="Grasso D."/>
            <person name="Campos E."/>
        </authorList>
    </citation>
    <scope>NUCLEOTIDE SEQUENCE [LARGE SCALE GENOMIC DNA]</scope>
    <source>
        <strain evidence="3 4">A59</strain>
    </source>
</reference>
<gene>
    <name evidence="3" type="ORF">AMS66_04520</name>
</gene>
<evidence type="ECO:0000313" key="3">
    <source>
        <dbReference type="EMBL" id="KOY17532.1"/>
    </source>
</evidence>
<feature type="compositionally biased region" description="Polar residues" evidence="1">
    <location>
        <begin position="1"/>
        <end position="10"/>
    </location>
</feature>
<keyword evidence="2" id="KW-1133">Transmembrane helix</keyword>
<sequence>MMFPNNLNSSNEDEAKRKYEETQREVEGHSRSDLSRYVVDLLIAGGLVVAALTVLMWILYL</sequence>
<proteinExistence type="predicted"/>
<name>A0A0M9BSZ6_9BACL</name>
<evidence type="ECO:0000256" key="1">
    <source>
        <dbReference type="SAM" id="MobiDB-lite"/>
    </source>
</evidence>
<organism evidence="3 4">
    <name type="scientific">Paenibacillus xylanivorans</name>
    <dbReference type="NCBI Taxonomy" id="1705561"/>
    <lineage>
        <taxon>Bacteria</taxon>
        <taxon>Bacillati</taxon>
        <taxon>Bacillota</taxon>
        <taxon>Bacilli</taxon>
        <taxon>Bacillales</taxon>
        <taxon>Paenibacillaceae</taxon>
        <taxon>Paenibacillus</taxon>
    </lineage>
</organism>
<feature type="transmembrane region" description="Helical" evidence="2">
    <location>
        <begin position="37"/>
        <end position="60"/>
    </location>
</feature>
<feature type="compositionally biased region" description="Basic and acidic residues" evidence="1">
    <location>
        <begin position="13"/>
        <end position="32"/>
    </location>
</feature>
<dbReference type="Proteomes" id="UP000037688">
    <property type="component" value="Unassembled WGS sequence"/>
</dbReference>
<accession>A0A0M9BSZ6</accession>
<dbReference type="PATRIC" id="fig|1705561.3.peg.580"/>
<keyword evidence="4" id="KW-1185">Reference proteome</keyword>